<dbReference type="InterPro" id="IPR016035">
    <property type="entry name" value="Acyl_Trfase/lysoPLipase"/>
</dbReference>
<comment type="caution">
    <text evidence="2">Lacks conserved residue(s) required for the propagation of feature annotation.</text>
</comment>
<dbReference type="Gene3D" id="3.40.1090.10">
    <property type="entry name" value="Cytosolic phospholipase A2 catalytic domain"/>
    <property type="match status" value="1"/>
</dbReference>
<keyword evidence="1 2" id="KW-0443">Lipid metabolism</keyword>
<accession>A0ABT8CE03</accession>
<keyword evidence="2" id="KW-0378">Hydrolase</keyword>
<keyword evidence="5" id="KW-1185">Reference proteome</keyword>
<sequence length="481" mass="54683">MLIKESHNETDAKKSLILAGGGIRVAYQVGVLKALEEEAMEFNHVDGTSGGIFNAAMLASGQQVADLRNNWIQLDLTHFISAVPLKDYLTPWKLKGMGDTDAIRTKVLPHFKVRIDQIRKKELPITFSLCNFSKKTVQAIPSKDLHENHLLAGISLPIVMPALKVADEWFIDAVWIKDAHLMEAVRRGAEEIWVVWGIGNHPDYFAGALNQYVHSIEMSANGALWEEFEQIKWVNKDIKRGESPFGQQQAIKVHLIRPPLPLPLDPDLFFKKITSRDLINMGYQDAKKYLSDIPENGALLNETLTSTPGIGDHLGFRLQFSAELTWKENISHVSLYVFLRYADLEEKGQMDVFTSLFLGHLNQEYSGFQGRFQRKKNESGLSVYEIETSIIIENRVYLLVARFNGNSPWHWMLGMDFKELELVLYPKLDADPEIVMEGTLFQSFASRIKGFWWALAKKRNGSNGGIGFKLKMIKKMLYNEV</sequence>
<reference evidence="5" key="1">
    <citation type="journal article" date="2019" name="Int. J. Syst. Evol. Microbiol.">
        <title>The Global Catalogue of Microorganisms (GCM) 10K type strain sequencing project: providing services to taxonomists for standard genome sequencing and annotation.</title>
        <authorList>
            <consortium name="The Broad Institute Genomics Platform"/>
            <consortium name="The Broad Institute Genome Sequencing Center for Infectious Disease"/>
            <person name="Wu L."/>
            <person name="Ma J."/>
        </authorList>
    </citation>
    <scope>NUCLEOTIDE SEQUENCE [LARGE SCALE GENOMIC DNA]</scope>
    <source>
        <strain evidence="5">CECT 7706</strain>
    </source>
</reference>
<evidence type="ECO:0000259" key="3">
    <source>
        <dbReference type="PROSITE" id="PS51635"/>
    </source>
</evidence>
<organism evidence="4 5">
    <name type="scientific">Cyclobacterium jeungdonense</name>
    <dbReference type="NCBI Taxonomy" id="708087"/>
    <lineage>
        <taxon>Bacteria</taxon>
        <taxon>Pseudomonadati</taxon>
        <taxon>Bacteroidota</taxon>
        <taxon>Cytophagia</taxon>
        <taxon>Cytophagales</taxon>
        <taxon>Cyclobacteriaceae</taxon>
        <taxon>Cyclobacterium</taxon>
    </lineage>
</organism>
<dbReference type="Proteomes" id="UP001236663">
    <property type="component" value="Unassembled WGS sequence"/>
</dbReference>
<evidence type="ECO:0000256" key="2">
    <source>
        <dbReference type="PROSITE-ProRule" id="PRU01161"/>
    </source>
</evidence>
<comment type="caution">
    <text evidence="4">The sequence shown here is derived from an EMBL/GenBank/DDBJ whole genome shotgun (WGS) entry which is preliminary data.</text>
</comment>
<proteinExistence type="predicted"/>
<protein>
    <submittedName>
        <fullName evidence="4">Patatin-like phospholipase family protein</fullName>
    </submittedName>
</protein>
<feature type="active site" description="Nucleophile" evidence="2">
    <location>
        <position position="49"/>
    </location>
</feature>
<dbReference type="SUPFAM" id="SSF52151">
    <property type="entry name" value="FabD/lysophospholipase-like"/>
    <property type="match status" value="1"/>
</dbReference>
<gene>
    <name evidence="4" type="ORF">QWZ15_19495</name>
</gene>
<dbReference type="RefSeq" id="WP_163383458.1">
    <property type="nucleotide sequence ID" value="NZ_JAUFQS010000047.1"/>
</dbReference>
<name>A0ABT8CE03_9BACT</name>
<evidence type="ECO:0000313" key="4">
    <source>
        <dbReference type="EMBL" id="MDN3690018.1"/>
    </source>
</evidence>
<evidence type="ECO:0000256" key="1">
    <source>
        <dbReference type="ARBA" id="ARBA00023098"/>
    </source>
</evidence>
<feature type="active site" description="Proton acceptor" evidence="2">
    <location>
        <position position="172"/>
    </location>
</feature>
<dbReference type="InterPro" id="IPR002641">
    <property type="entry name" value="PNPLA_dom"/>
</dbReference>
<feature type="domain" description="PNPLA" evidence="3">
    <location>
        <begin position="16"/>
        <end position="186"/>
    </location>
</feature>
<dbReference type="EMBL" id="JAUFQS010000047">
    <property type="protein sequence ID" value="MDN3690018.1"/>
    <property type="molecule type" value="Genomic_DNA"/>
</dbReference>
<keyword evidence="2" id="KW-0442">Lipid degradation</keyword>
<feature type="short sequence motif" description="GXSXG" evidence="2">
    <location>
        <begin position="47"/>
        <end position="51"/>
    </location>
</feature>
<dbReference type="Pfam" id="PF01734">
    <property type="entry name" value="Patatin"/>
    <property type="match status" value="1"/>
</dbReference>
<dbReference type="PROSITE" id="PS51635">
    <property type="entry name" value="PNPLA"/>
    <property type="match status" value="1"/>
</dbReference>
<evidence type="ECO:0000313" key="5">
    <source>
        <dbReference type="Proteomes" id="UP001236663"/>
    </source>
</evidence>